<protein>
    <submittedName>
        <fullName evidence="1">Uncharacterized protein</fullName>
    </submittedName>
</protein>
<proteinExistence type="predicted"/>
<organism evidence="1">
    <name type="scientific">Ignisphaera aggregans</name>
    <dbReference type="NCBI Taxonomy" id="334771"/>
    <lineage>
        <taxon>Archaea</taxon>
        <taxon>Thermoproteota</taxon>
        <taxon>Thermoprotei</taxon>
        <taxon>Desulfurococcales</taxon>
        <taxon>Desulfurococcaceae</taxon>
        <taxon>Ignisphaera</taxon>
    </lineage>
</organism>
<dbReference type="AlphaFoldDB" id="A0A7J2U0U0"/>
<reference evidence="1" key="1">
    <citation type="journal article" date="2020" name="mSystems">
        <title>Genome- and Community-Level Interaction Insights into Carbon Utilization and Element Cycling Functions of Hydrothermarchaeota in Hydrothermal Sediment.</title>
        <authorList>
            <person name="Zhou Z."/>
            <person name="Liu Y."/>
            <person name="Xu W."/>
            <person name="Pan J."/>
            <person name="Luo Z.H."/>
            <person name="Li M."/>
        </authorList>
    </citation>
    <scope>NUCLEOTIDE SEQUENCE [LARGE SCALE GENOMIC DNA]</scope>
    <source>
        <strain evidence="1">SpSt-125</strain>
    </source>
</reference>
<sequence length="118" mass="13454">MVVEVKDSKQVNECIAKNRLVLVAFLNSFKTLDKNYVLKILSIIEEESAPTIYTALYVKPCNSKNDSTILLNLYLNGTCIFSQEGLFGHLENDLMVLKRGIKEVLKNRMIQVKFVRKG</sequence>
<accession>A0A7J2U0U0</accession>
<name>A0A7J2U0U0_9CREN</name>
<dbReference type="EMBL" id="DSEU01000011">
    <property type="protein sequence ID" value="HEM66394.1"/>
    <property type="molecule type" value="Genomic_DNA"/>
</dbReference>
<evidence type="ECO:0000313" key="1">
    <source>
        <dbReference type="EMBL" id="HEM66394.1"/>
    </source>
</evidence>
<gene>
    <name evidence="1" type="ORF">ENO26_02305</name>
</gene>
<comment type="caution">
    <text evidence="1">The sequence shown here is derived from an EMBL/GenBank/DDBJ whole genome shotgun (WGS) entry which is preliminary data.</text>
</comment>